<gene>
    <name evidence="1" type="ORF">Amon02_001188700</name>
</gene>
<proteinExistence type="predicted"/>
<name>A0ACB5U7G1_AMBMO</name>
<evidence type="ECO:0000313" key="2">
    <source>
        <dbReference type="Proteomes" id="UP001165064"/>
    </source>
</evidence>
<sequence length="106" mass="12067">MCVFSPCPRSLMVTKTKPNRTSSNLGHLPDLTTIYGYGMNIFKLARTIFSFLIWVKRSQGWLNIKEREQSSVVDQTSIIDRIVVFLSVHILSSTSSVKTRCNSRRA</sequence>
<dbReference type="Proteomes" id="UP001165064">
    <property type="component" value="Unassembled WGS sequence"/>
</dbReference>
<protein>
    <submittedName>
        <fullName evidence="1">Unnamed protein product</fullName>
    </submittedName>
</protein>
<accession>A0ACB5U7G1</accession>
<comment type="caution">
    <text evidence="1">The sequence shown here is derived from an EMBL/GenBank/DDBJ whole genome shotgun (WGS) entry which is preliminary data.</text>
</comment>
<dbReference type="EMBL" id="BSXS01013212">
    <property type="protein sequence ID" value="GMF03727.1"/>
    <property type="molecule type" value="Genomic_DNA"/>
</dbReference>
<reference evidence="1" key="1">
    <citation type="submission" date="2023-04" db="EMBL/GenBank/DDBJ databases">
        <title>Ambrosiozyma monospora NBRC 10751.</title>
        <authorList>
            <person name="Ichikawa N."/>
            <person name="Sato H."/>
            <person name="Tonouchi N."/>
        </authorList>
    </citation>
    <scope>NUCLEOTIDE SEQUENCE</scope>
    <source>
        <strain evidence="1">NBRC 10751</strain>
    </source>
</reference>
<evidence type="ECO:0000313" key="1">
    <source>
        <dbReference type="EMBL" id="GMF03727.1"/>
    </source>
</evidence>
<keyword evidence="2" id="KW-1185">Reference proteome</keyword>
<organism evidence="1 2">
    <name type="scientific">Ambrosiozyma monospora</name>
    <name type="common">Yeast</name>
    <name type="synonym">Endomycopsis monosporus</name>
    <dbReference type="NCBI Taxonomy" id="43982"/>
    <lineage>
        <taxon>Eukaryota</taxon>
        <taxon>Fungi</taxon>
        <taxon>Dikarya</taxon>
        <taxon>Ascomycota</taxon>
        <taxon>Saccharomycotina</taxon>
        <taxon>Pichiomycetes</taxon>
        <taxon>Pichiales</taxon>
        <taxon>Pichiaceae</taxon>
        <taxon>Ambrosiozyma</taxon>
    </lineage>
</organism>